<evidence type="ECO:0000259" key="1">
    <source>
        <dbReference type="Pfam" id="PF01526"/>
    </source>
</evidence>
<gene>
    <name evidence="2" type="ORF">D6T64_02865</name>
</gene>
<organism evidence="2 3">
    <name type="scientific">Cryobacterium melibiosiphilum</name>
    <dbReference type="NCBI Taxonomy" id="995039"/>
    <lineage>
        <taxon>Bacteria</taxon>
        <taxon>Bacillati</taxon>
        <taxon>Actinomycetota</taxon>
        <taxon>Actinomycetes</taxon>
        <taxon>Micrococcales</taxon>
        <taxon>Microbacteriaceae</taxon>
        <taxon>Cryobacterium</taxon>
    </lineage>
</organism>
<dbReference type="InterPro" id="IPR002513">
    <property type="entry name" value="Tn3_Tnp_DDE_dom"/>
</dbReference>
<sequence>MVGEARIALVEPCSSTGSEKSTIDQQRNRPSGPNFVLVAIILWNTVYLDHTTTTEDPAHDPLLPHLSLLGWEHISLLGDYLWTRGSRSQYGLRVISAVE</sequence>
<dbReference type="OrthoDB" id="3538665at2"/>
<reference evidence="2 3" key="1">
    <citation type="submission" date="2018-09" db="EMBL/GenBank/DDBJ databases">
        <title>Novel species of Cryobacterium.</title>
        <authorList>
            <person name="Liu Q."/>
            <person name="Xin Y.-H."/>
        </authorList>
    </citation>
    <scope>NUCLEOTIDE SEQUENCE [LARGE SCALE GENOMIC DNA]</scope>
    <source>
        <strain evidence="2 3">Hh39</strain>
    </source>
</reference>
<dbReference type="AlphaFoldDB" id="A0A3A5MUU1"/>
<evidence type="ECO:0000313" key="3">
    <source>
        <dbReference type="Proteomes" id="UP000272015"/>
    </source>
</evidence>
<feature type="domain" description="Tn3 transposase DDE" evidence="1">
    <location>
        <begin position="20"/>
        <end position="80"/>
    </location>
</feature>
<dbReference type="EMBL" id="QZVS01000054">
    <property type="protein sequence ID" value="RJT90948.1"/>
    <property type="molecule type" value="Genomic_DNA"/>
</dbReference>
<protein>
    <recommendedName>
        <fullName evidence="1">Tn3 transposase DDE domain-containing protein</fullName>
    </recommendedName>
</protein>
<dbReference type="GO" id="GO:0006313">
    <property type="term" value="P:DNA transposition"/>
    <property type="evidence" value="ECO:0007669"/>
    <property type="project" value="InterPro"/>
</dbReference>
<keyword evidence="3" id="KW-1185">Reference proteome</keyword>
<proteinExistence type="predicted"/>
<evidence type="ECO:0000313" key="2">
    <source>
        <dbReference type="EMBL" id="RJT90948.1"/>
    </source>
</evidence>
<dbReference type="Pfam" id="PF01526">
    <property type="entry name" value="DDE_Tnp_Tn3"/>
    <property type="match status" value="1"/>
</dbReference>
<dbReference type="Proteomes" id="UP000272015">
    <property type="component" value="Unassembled WGS sequence"/>
</dbReference>
<comment type="caution">
    <text evidence="2">The sequence shown here is derived from an EMBL/GenBank/DDBJ whole genome shotgun (WGS) entry which is preliminary data.</text>
</comment>
<accession>A0A3A5MUU1</accession>
<dbReference type="GO" id="GO:0004803">
    <property type="term" value="F:transposase activity"/>
    <property type="evidence" value="ECO:0007669"/>
    <property type="project" value="InterPro"/>
</dbReference>
<name>A0A3A5MUU1_9MICO</name>